<comment type="caution">
    <text evidence="4">The sequence shown here is derived from an EMBL/GenBank/DDBJ whole genome shotgun (WGS) entry which is preliminary data.</text>
</comment>
<organism evidence="4 5">
    <name type="scientific">Nocardia bovistercoris</name>
    <dbReference type="NCBI Taxonomy" id="2785916"/>
    <lineage>
        <taxon>Bacteria</taxon>
        <taxon>Bacillati</taxon>
        <taxon>Actinomycetota</taxon>
        <taxon>Actinomycetes</taxon>
        <taxon>Mycobacteriales</taxon>
        <taxon>Nocardiaceae</taxon>
        <taxon>Nocardia</taxon>
    </lineage>
</organism>
<dbReference type="GO" id="GO:0009423">
    <property type="term" value="P:chorismate biosynthetic process"/>
    <property type="evidence" value="ECO:0007669"/>
    <property type="project" value="TreeGrafter"/>
</dbReference>
<protein>
    <submittedName>
        <fullName evidence="4">Shikimate dehydrogenase</fullName>
    </submittedName>
</protein>
<comment type="pathway">
    <text evidence="1">Metabolic intermediate biosynthesis; chorismate biosynthesis; chorismate from D-erythrose 4-phosphate and phosphoenolpyruvate: step 4/7.</text>
</comment>
<reference evidence="4" key="1">
    <citation type="submission" date="2020-11" db="EMBL/GenBank/DDBJ databases">
        <title>Nocardia NEAU-351.nov., a novel actinomycete isolated from the cow dung.</title>
        <authorList>
            <person name="Zhang X."/>
        </authorList>
    </citation>
    <scope>NUCLEOTIDE SEQUENCE</scope>
    <source>
        <strain evidence="4">NEAU-351</strain>
    </source>
</reference>
<feature type="domain" description="Shikimate dehydrogenase substrate binding N-terminal" evidence="3">
    <location>
        <begin position="22"/>
        <end position="104"/>
    </location>
</feature>
<accession>A0A931N5F3</accession>
<dbReference type="AlphaFoldDB" id="A0A931N5F3"/>
<evidence type="ECO:0000259" key="3">
    <source>
        <dbReference type="Pfam" id="PF08501"/>
    </source>
</evidence>
<name>A0A931N5F3_9NOCA</name>
<dbReference type="InterPro" id="IPR022893">
    <property type="entry name" value="Shikimate_DH_fam"/>
</dbReference>
<dbReference type="GO" id="GO:0004764">
    <property type="term" value="F:shikimate 3-dehydrogenase (NADP+) activity"/>
    <property type="evidence" value="ECO:0007669"/>
    <property type="project" value="InterPro"/>
</dbReference>
<dbReference type="Gene3D" id="3.40.50.720">
    <property type="entry name" value="NAD(P)-binding Rossmann-like Domain"/>
    <property type="match status" value="1"/>
</dbReference>
<dbReference type="PANTHER" id="PTHR21089">
    <property type="entry name" value="SHIKIMATE DEHYDROGENASE"/>
    <property type="match status" value="1"/>
</dbReference>
<keyword evidence="2" id="KW-0028">Amino-acid biosynthesis</keyword>
<sequence>MPNSTHPLRRPEIGAETRLIPVLGDPIAQVRAPALMNGLLAERGVDTVVIPVHARAENLDSVVRGLQAIENVRGLLITVPHKIDILRHAAVHSPAAALAGSANALRREPDGSWHAANFDGAGFVAGLVAHGFSPAGRQVAVIGAGGAGSAVSAALLDAEASRLTVYDRDGDRMIAIVDRLGSRWPGRVEAGAGLGAADIVINATPLGLGPTDELPFDPACLRPGALVADIVMRPRRTRLLRLAETLGHPVHYGEPMLTHQVELYCAYFGLAAEELRA</sequence>
<dbReference type="Proteomes" id="UP000655751">
    <property type="component" value="Unassembled WGS sequence"/>
</dbReference>
<dbReference type="PANTHER" id="PTHR21089:SF1">
    <property type="entry name" value="BIFUNCTIONAL 3-DEHYDROQUINATE DEHYDRATASE_SHIKIMATE DEHYDROGENASE, CHLOROPLASTIC"/>
    <property type="match status" value="1"/>
</dbReference>
<dbReference type="InterPro" id="IPR046346">
    <property type="entry name" value="Aminoacid_DH-like_N_sf"/>
</dbReference>
<dbReference type="InterPro" id="IPR036291">
    <property type="entry name" value="NAD(P)-bd_dom_sf"/>
</dbReference>
<dbReference type="GO" id="GO:0009073">
    <property type="term" value="P:aromatic amino acid family biosynthetic process"/>
    <property type="evidence" value="ECO:0007669"/>
    <property type="project" value="UniProtKB-KW"/>
</dbReference>
<dbReference type="SUPFAM" id="SSF51735">
    <property type="entry name" value="NAD(P)-binding Rossmann-fold domains"/>
    <property type="match status" value="1"/>
</dbReference>
<dbReference type="InterPro" id="IPR013708">
    <property type="entry name" value="Shikimate_DH-bd_N"/>
</dbReference>
<evidence type="ECO:0000313" key="4">
    <source>
        <dbReference type="EMBL" id="MBH0779662.1"/>
    </source>
</evidence>
<gene>
    <name evidence="4" type="ORF">IT779_25655</name>
</gene>
<dbReference type="RefSeq" id="WP_196151957.1">
    <property type="nucleotide sequence ID" value="NZ_JADMLG010000011.1"/>
</dbReference>
<keyword evidence="5" id="KW-1185">Reference proteome</keyword>
<dbReference type="EMBL" id="JADMLG010000011">
    <property type="protein sequence ID" value="MBH0779662.1"/>
    <property type="molecule type" value="Genomic_DNA"/>
</dbReference>
<evidence type="ECO:0000256" key="1">
    <source>
        <dbReference type="ARBA" id="ARBA00004871"/>
    </source>
</evidence>
<dbReference type="CDD" id="cd01065">
    <property type="entry name" value="NAD_bind_Shikimate_DH"/>
    <property type="match status" value="1"/>
</dbReference>
<evidence type="ECO:0000256" key="2">
    <source>
        <dbReference type="ARBA" id="ARBA00023141"/>
    </source>
</evidence>
<dbReference type="Gene3D" id="3.40.50.10860">
    <property type="entry name" value="Leucine Dehydrogenase, chain A, domain 1"/>
    <property type="match status" value="1"/>
</dbReference>
<evidence type="ECO:0000313" key="5">
    <source>
        <dbReference type="Proteomes" id="UP000655751"/>
    </source>
</evidence>
<dbReference type="GO" id="GO:0019632">
    <property type="term" value="P:shikimate metabolic process"/>
    <property type="evidence" value="ECO:0007669"/>
    <property type="project" value="TreeGrafter"/>
</dbReference>
<dbReference type="Pfam" id="PF08501">
    <property type="entry name" value="Shikimate_dh_N"/>
    <property type="match status" value="1"/>
</dbReference>
<proteinExistence type="predicted"/>
<dbReference type="SUPFAM" id="SSF53223">
    <property type="entry name" value="Aminoacid dehydrogenase-like, N-terminal domain"/>
    <property type="match status" value="1"/>
</dbReference>
<keyword evidence="2" id="KW-0057">Aromatic amino acid biosynthesis</keyword>